<comment type="caution">
    <text evidence="10">The sequence shown here is derived from an EMBL/GenBank/DDBJ whole genome shotgun (WGS) entry which is preliminary data.</text>
</comment>
<dbReference type="EC" id="4.4.1.2" evidence="4"/>
<dbReference type="SUPFAM" id="SSF53383">
    <property type="entry name" value="PLP-dependent transferases"/>
    <property type="match status" value="1"/>
</dbReference>
<comment type="catalytic activity">
    <reaction evidence="7">
        <text>L-methionine + H2O = methanethiol + 2-oxobutanoate + NH4(+)</text>
        <dbReference type="Rhea" id="RHEA:23800"/>
        <dbReference type="ChEBI" id="CHEBI:15377"/>
        <dbReference type="ChEBI" id="CHEBI:16007"/>
        <dbReference type="ChEBI" id="CHEBI:16763"/>
        <dbReference type="ChEBI" id="CHEBI:28938"/>
        <dbReference type="ChEBI" id="CHEBI:57844"/>
        <dbReference type="EC" id="4.4.1.11"/>
    </reaction>
    <physiologicalReaction direction="left-to-right" evidence="7">
        <dbReference type="Rhea" id="RHEA:23801"/>
    </physiologicalReaction>
</comment>
<name>A0A7W4VZB0_9ACTN</name>
<dbReference type="EMBL" id="JACHWR010000003">
    <property type="protein sequence ID" value="MBB3044558.1"/>
    <property type="molecule type" value="Genomic_DNA"/>
</dbReference>
<dbReference type="InterPro" id="IPR015422">
    <property type="entry name" value="PyrdxlP-dep_Trfase_small"/>
</dbReference>
<evidence type="ECO:0000256" key="8">
    <source>
        <dbReference type="PIRSR" id="PIRSR001434-2"/>
    </source>
</evidence>
<evidence type="ECO:0000313" key="11">
    <source>
        <dbReference type="Proteomes" id="UP000589626"/>
    </source>
</evidence>
<gene>
    <name evidence="10" type="ORF">FHU40_004395</name>
</gene>
<dbReference type="PIRSF" id="PIRSF001434">
    <property type="entry name" value="CGS"/>
    <property type="match status" value="1"/>
</dbReference>
<dbReference type="AlphaFoldDB" id="A0A7W4VZB0"/>
<organism evidence="10 11">
    <name type="scientific">Nocardioides soli</name>
    <dbReference type="NCBI Taxonomy" id="1036020"/>
    <lineage>
        <taxon>Bacteria</taxon>
        <taxon>Bacillati</taxon>
        <taxon>Actinomycetota</taxon>
        <taxon>Actinomycetes</taxon>
        <taxon>Propionibacteriales</taxon>
        <taxon>Nocardioidaceae</taxon>
        <taxon>Nocardioides</taxon>
    </lineage>
</organism>
<comment type="similarity">
    <text evidence="2 9">Belongs to the trans-sulfuration enzymes family.</text>
</comment>
<dbReference type="InterPro" id="IPR000277">
    <property type="entry name" value="Cys/Met-Metab_PyrdxlP-dep_enz"/>
</dbReference>
<dbReference type="RefSeq" id="WP_183594437.1">
    <property type="nucleotide sequence ID" value="NZ_JACHWR010000003.1"/>
</dbReference>
<evidence type="ECO:0000256" key="7">
    <source>
        <dbReference type="ARBA" id="ARBA00052699"/>
    </source>
</evidence>
<dbReference type="Proteomes" id="UP000589626">
    <property type="component" value="Unassembled WGS sequence"/>
</dbReference>
<accession>A0A7W4VZB0</accession>
<dbReference type="Gene3D" id="3.40.640.10">
    <property type="entry name" value="Type I PLP-dependent aspartate aminotransferase-like (Major domain)"/>
    <property type="match status" value="1"/>
</dbReference>
<dbReference type="CDD" id="cd00614">
    <property type="entry name" value="CGS_like"/>
    <property type="match status" value="1"/>
</dbReference>
<dbReference type="GO" id="GO:0018826">
    <property type="term" value="F:methionine gamma-lyase activity"/>
    <property type="evidence" value="ECO:0007669"/>
    <property type="project" value="UniProtKB-EC"/>
</dbReference>
<dbReference type="InterPro" id="IPR015421">
    <property type="entry name" value="PyrdxlP-dep_Trfase_major"/>
</dbReference>
<evidence type="ECO:0000256" key="4">
    <source>
        <dbReference type="ARBA" id="ARBA00047175"/>
    </source>
</evidence>
<evidence type="ECO:0000256" key="6">
    <source>
        <dbReference type="ARBA" id="ARBA00048780"/>
    </source>
</evidence>
<keyword evidence="10" id="KW-0456">Lyase</keyword>
<evidence type="ECO:0000256" key="1">
    <source>
        <dbReference type="ARBA" id="ARBA00001933"/>
    </source>
</evidence>
<feature type="modified residue" description="N6-(pyridoxal phosphate)lysine" evidence="8">
    <location>
        <position position="221"/>
    </location>
</feature>
<comment type="catalytic activity">
    <reaction evidence="6">
        <text>L-homocysteine + H2O = 2-oxobutanoate + hydrogen sulfide + NH4(+) + H(+)</text>
        <dbReference type="Rhea" id="RHEA:14501"/>
        <dbReference type="ChEBI" id="CHEBI:15377"/>
        <dbReference type="ChEBI" id="CHEBI:15378"/>
        <dbReference type="ChEBI" id="CHEBI:16763"/>
        <dbReference type="ChEBI" id="CHEBI:28938"/>
        <dbReference type="ChEBI" id="CHEBI:29919"/>
        <dbReference type="ChEBI" id="CHEBI:58199"/>
        <dbReference type="EC" id="4.4.1.2"/>
    </reaction>
    <physiologicalReaction direction="left-to-right" evidence="6">
        <dbReference type="Rhea" id="RHEA:14502"/>
    </physiologicalReaction>
</comment>
<dbReference type="FunFam" id="3.40.640.10:FF:000046">
    <property type="entry name" value="Cystathionine gamma-lyase"/>
    <property type="match status" value="1"/>
</dbReference>
<dbReference type="Pfam" id="PF01053">
    <property type="entry name" value="Cys_Met_Meta_PP"/>
    <property type="match status" value="1"/>
</dbReference>
<reference evidence="10 11" key="1">
    <citation type="submission" date="2020-08" db="EMBL/GenBank/DDBJ databases">
        <title>Sequencing the genomes of 1000 actinobacteria strains.</title>
        <authorList>
            <person name="Klenk H.-P."/>
        </authorList>
    </citation>
    <scope>NUCLEOTIDE SEQUENCE [LARGE SCALE GENOMIC DNA]</scope>
    <source>
        <strain evidence="10 11">DSM 105498</strain>
    </source>
</reference>
<keyword evidence="3 8" id="KW-0663">Pyridoxal phosphate</keyword>
<evidence type="ECO:0000256" key="9">
    <source>
        <dbReference type="RuleBase" id="RU362118"/>
    </source>
</evidence>
<evidence type="ECO:0000313" key="10">
    <source>
        <dbReference type="EMBL" id="MBB3044558.1"/>
    </source>
</evidence>
<dbReference type="InterPro" id="IPR054542">
    <property type="entry name" value="Cys_met_metab_PP"/>
</dbReference>
<dbReference type="InterPro" id="IPR015424">
    <property type="entry name" value="PyrdxlP-dep_Trfase"/>
</dbReference>
<dbReference type="PROSITE" id="PS00868">
    <property type="entry name" value="CYS_MET_METAB_PP"/>
    <property type="match status" value="1"/>
</dbReference>
<evidence type="ECO:0000256" key="5">
    <source>
        <dbReference type="ARBA" id="ARBA00047199"/>
    </source>
</evidence>
<evidence type="ECO:0000256" key="2">
    <source>
        <dbReference type="ARBA" id="ARBA00009077"/>
    </source>
</evidence>
<dbReference type="Gene3D" id="3.90.1150.10">
    <property type="entry name" value="Aspartate Aminotransferase, domain 1"/>
    <property type="match status" value="1"/>
</dbReference>
<dbReference type="GO" id="GO:0047982">
    <property type="term" value="F:homocysteine desulfhydrase activity"/>
    <property type="evidence" value="ECO:0007669"/>
    <property type="project" value="UniProtKB-EC"/>
</dbReference>
<sequence length="390" mass="41300">MSTANPRADLDSNLGLNTLSIHAGEATDPSTNALNTPLYQTATFAFESAVAKEDAVDRALEWEPGVFFYSRTGNPTTYALEQKLAALEGAEDAAVGASGMAACATALMAVLDAGDHCIASEDLFVITRVLLDEALSSKGIEVTHVDVTDLDAVAAAVRPNTKALFIESLSNPHMDVADLPALAALAREHNLTYIVDNTFLSPSLLRPLEHGADLVVHSATKWLGGHGDAVAGVVAGRKELIDRVRFNMDAFGAAVSPFNSWLILRGMRTLGLRMKASSANALAVAEFLQSRPEVAMVSYPGLPTHPHHELAAKLLPDGFGGMMAIRLHGDAETMGKFAAALKLSAIAVSLGDVHTLVYPMPKRDNLIRLSIGCEDTDDLVADYAQALDAC</sequence>
<dbReference type="GO" id="GO:0019346">
    <property type="term" value="P:transsulfuration"/>
    <property type="evidence" value="ECO:0007669"/>
    <property type="project" value="InterPro"/>
</dbReference>
<dbReference type="GO" id="GO:0030170">
    <property type="term" value="F:pyridoxal phosphate binding"/>
    <property type="evidence" value="ECO:0007669"/>
    <property type="project" value="InterPro"/>
</dbReference>
<comment type="cofactor">
    <cofactor evidence="1 9">
        <name>pyridoxal 5'-phosphate</name>
        <dbReference type="ChEBI" id="CHEBI:597326"/>
    </cofactor>
</comment>
<dbReference type="PANTHER" id="PTHR11808">
    <property type="entry name" value="TRANS-SULFURATION ENZYME FAMILY MEMBER"/>
    <property type="match status" value="1"/>
</dbReference>
<dbReference type="GO" id="GO:0005737">
    <property type="term" value="C:cytoplasm"/>
    <property type="evidence" value="ECO:0007669"/>
    <property type="project" value="TreeGrafter"/>
</dbReference>
<protein>
    <recommendedName>
        <fullName evidence="4">homocysteine desulfhydrase</fullName>
        <ecNumber evidence="4">4.4.1.2</ecNumber>
    </recommendedName>
    <alternativeName>
        <fullName evidence="5">Homocysteine desulfhydrase</fullName>
    </alternativeName>
</protein>
<keyword evidence="11" id="KW-1185">Reference proteome</keyword>
<proteinExistence type="inferred from homology"/>
<evidence type="ECO:0000256" key="3">
    <source>
        <dbReference type="ARBA" id="ARBA00022898"/>
    </source>
</evidence>